<dbReference type="EMBL" id="CAJNNW010032863">
    <property type="protein sequence ID" value="CAE8715779.1"/>
    <property type="molecule type" value="Genomic_DNA"/>
</dbReference>
<feature type="compositionally biased region" description="Low complexity" evidence="1">
    <location>
        <begin position="63"/>
        <end position="96"/>
    </location>
</feature>
<feature type="region of interest" description="Disordered" evidence="1">
    <location>
        <begin position="63"/>
        <end position="107"/>
    </location>
</feature>
<gene>
    <name evidence="2" type="ORF">PGLA2088_LOCUS38757</name>
</gene>
<name>A0A813L1S8_POLGL</name>
<evidence type="ECO:0000313" key="3">
    <source>
        <dbReference type="Proteomes" id="UP000626109"/>
    </source>
</evidence>
<protein>
    <submittedName>
        <fullName evidence="2">Uncharacterized protein</fullName>
    </submittedName>
</protein>
<evidence type="ECO:0000256" key="1">
    <source>
        <dbReference type="SAM" id="MobiDB-lite"/>
    </source>
</evidence>
<proteinExistence type="predicted"/>
<dbReference type="AlphaFoldDB" id="A0A813L1S8"/>
<accession>A0A813L1S8</accession>
<reference evidence="2" key="1">
    <citation type="submission" date="2021-02" db="EMBL/GenBank/DDBJ databases">
        <authorList>
            <person name="Dougan E. K."/>
            <person name="Rhodes N."/>
            <person name="Thang M."/>
            <person name="Chan C."/>
        </authorList>
    </citation>
    <scope>NUCLEOTIDE SEQUENCE</scope>
</reference>
<sequence>ERRHLTQVLQVRRALASQFQQMTEISQTCSEAVGLVQEDCQDWLSHGLSTCLLAGARSLDNNNNSNNSNSNSNSNNFGESPASPAASGGALPSSEAYAPQGAPIGSAEATSKAPLRCGLSRGTDATDLTNAVLAQEYQMLQLQSEAQSAELKSLAMRCAALEASSRGGHSPATTRPSRPGSEAGDQRPWAPR</sequence>
<evidence type="ECO:0000313" key="2">
    <source>
        <dbReference type="EMBL" id="CAE8715779.1"/>
    </source>
</evidence>
<dbReference type="Proteomes" id="UP000626109">
    <property type="component" value="Unassembled WGS sequence"/>
</dbReference>
<feature type="non-terminal residue" evidence="2">
    <location>
        <position position="1"/>
    </location>
</feature>
<comment type="caution">
    <text evidence="2">The sequence shown here is derived from an EMBL/GenBank/DDBJ whole genome shotgun (WGS) entry which is preliminary data.</text>
</comment>
<organism evidence="2 3">
    <name type="scientific">Polarella glacialis</name>
    <name type="common">Dinoflagellate</name>
    <dbReference type="NCBI Taxonomy" id="89957"/>
    <lineage>
        <taxon>Eukaryota</taxon>
        <taxon>Sar</taxon>
        <taxon>Alveolata</taxon>
        <taxon>Dinophyceae</taxon>
        <taxon>Suessiales</taxon>
        <taxon>Suessiaceae</taxon>
        <taxon>Polarella</taxon>
    </lineage>
</organism>
<feature type="region of interest" description="Disordered" evidence="1">
    <location>
        <begin position="162"/>
        <end position="192"/>
    </location>
</feature>